<name>A0A6A6C485_ZASCE</name>
<feature type="transmembrane region" description="Helical" evidence="4">
    <location>
        <begin position="409"/>
        <end position="431"/>
    </location>
</feature>
<keyword evidence="4" id="KW-0472">Membrane</keyword>
<dbReference type="PROSITE" id="PS50850">
    <property type="entry name" value="MFS"/>
    <property type="match status" value="1"/>
</dbReference>
<feature type="transmembrane region" description="Helical" evidence="4">
    <location>
        <begin position="283"/>
        <end position="301"/>
    </location>
</feature>
<dbReference type="InterPro" id="IPR020846">
    <property type="entry name" value="MFS_dom"/>
</dbReference>
<dbReference type="OrthoDB" id="6509908at2759"/>
<feature type="transmembrane region" description="Helical" evidence="4">
    <location>
        <begin position="133"/>
        <end position="154"/>
    </location>
</feature>
<dbReference type="GO" id="GO:0016020">
    <property type="term" value="C:membrane"/>
    <property type="evidence" value="ECO:0007669"/>
    <property type="project" value="UniProtKB-SubCell"/>
</dbReference>
<dbReference type="AlphaFoldDB" id="A0A6A6C485"/>
<evidence type="ECO:0000313" key="6">
    <source>
        <dbReference type="EMBL" id="KAF2160206.1"/>
    </source>
</evidence>
<evidence type="ECO:0000256" key="4">
    <source>
        <dbReference type="SAM" id="Phobius"/>
    </source>
</evidence>
<keyword evidence="7" id="KW-1185">Reference proteome</keyword>
<keyword evidence="4" id="KW-1133">Transmembrane helix</keyword>
<feature type="transmembrane region" description="Helical" evidence="4">
    <location>
        <begin position="198"/>
        <end position="220"/>
    </location>
</feature>
<dbReference type="PANTHER" id="PTHR11360:SF252">
    <property type="entry name" value="MAJOR FACILITATOR SUPERFAMILY (MFS) PROFILE DOMAIN-CONTAINING PROTEIN-RELATED"/>
    <property type="match status" value="1"/>
</dbReference>
<evidence type="ECO:0000256" key="3">
    <source>
        <dbReference type="SAM" id="MobiDB-lite"/>
    </source>
</evidence>
<evidence type="ECO:0000256" key="2">
    <source>
        <dbReference type="ARBA" id="ARBA00006727"/>
    </source>
</evidence>
<keyword evidence="4" id="KW-0812">Transmembrane</keyword>
<feature type="transmembrane region" description="Helical" evidence="4">
    <location>
        <begin position="109"/>
        <end position="127"/>
    </location>
</feature>
<dbReference type="InterPro" id="IPR036259">
    <property type="entry name" value="MFS_trans_sf"/>
</dbReference>
<gene>
    <name evidence="6" type="ORF">M409DRAFT_70568</name>
</gene>
<dbReference type="PANTHER" id="PTHR11360">
    <property type="entry name" value="MONOCARBOXYLATE TRANSPORTER"/>
    <property type="match status" value="1"/>
</dbReference>
<feature type="transmembrane region" description="Helical" evidence="4">
    <location>
        <begin position="241"/>
        <end position="263"/>
    </location>
</feature>
<sequence>MDMDNEKAGTPSTLDQKVATETTTPLTAPPPLQDGGTRAWLQVLGSFLVFANLWGFTFAFGSFQSYYELTYLPGTSASAISWIGTVTVFLLICIGIISGPLFDLGYFKTMLLAGAFMETLSVMLMSVCDKYWHFMLAQGVLQGLGNGLLYLPGLALVGRSFKKNRAIAMGVTTCGAPVGGVIYTLVFEQLISKTSFGWTVRIMGFVMLGSYLMSFPLLLWGAKNIGDLASGAPRKLFDRTALTNAPFWAYSTSNFLIFCGYMIPFYFIPSYGELVLGISRSLSLYVAMIAQASSILSRLIAGYSASRIGVLIPWIICAACSGAVSIAWIGAHSLGSFIAIAALYGCFSGALIPLPPSVFPVVCPDPKVFGTRLGMAQAIGSVASLIGAPIGAALAAVSSHGGDTNYLGLQLFGGLIMLGGACNLALLWWVLARRREAGSSVLI</sequence>
<dbReference type="InterPro" id="IPR011701">
    <property type="entry name" value="MFS"/>
</dbReference>
<feature type="transmembrane region" description="Helical" evidence="4">
    <location>
        <begin position="80"/>
        <end position="102"/>
    </location>
</feature>
<comment type="subcellular location">
    <subcellularLocation>
        <location evidence="1">Membrane</location>
        <topology evidence="1">Multi-pass membrane protein</topology>
    </subcellularLocation>
</comment>
<evidence type="ECO:0000256" key="1">
    <source>
        <dbReference type="ARBA" id="ARBA00004141"/>
    </source>
</evidence>
<accession>A0A6A6C485</accession>
<feature type="domain" description="Major facilitator superfamily (MFS) profile" evidence="5">
    <location>
        <begin position="38"/>
        <end position="437"/>
    </location>
</feature>
<dbReference type="Proteomes" id="UP000799537">
    <property type="component" value="Unassembled WGS sequence"/>
</dbReference>
<proteinExistence type="inferred from homology"/>
<feature type="transmembrane region" description="Helical" evidence="4">
    <location>
        <begin position="375"/>
        <end position="397"/>
    </location>
</feature>
<dbReference type="Gene3D" id="1.20.1250.20">
    <property type="entry name" value="MFS general substrate transporter like domains"/>
    <property type="match status" value="2"/>
</dbReference>
<evidence type="ECO:0000313" key="7">
    <source>
        <dbReference type="Proteomes" id="UP000799537"/>
    </source>
</evidence>
<feature type="region of interest" description="Disordered" evidence="3">
    <location>
        <begin position="1"/>
        <end position="33"/>
    </location>
</feature>
<evidence type="ECO:0000259" key="5">
    <source>
        <dbReference type="PROSITE" id="PS50850"/>
    </source>
</evidence>
<feature type="transmembrane region" description="Helical" evidence="4">
    <location>
        <begin position="308"/>
        <end position="331"/>
    </location>
</feature>
<dbReference type="GeneID" id="54572069"/>
<comment type="similarity">
    <text evidence="2">Belongs to the major facilitator superfamily. Monocarboxylate porter (TC 2.A.1.13) family.</text>
</comment>
<dbReference type="InterPro" id="IPR050327">
    <property type="entry name" value="Proton-linked_MCT"/>
</dbReference>
<dbReference type="GO" id="GO:0022857">
    <property type="term" value="F:transmembrane transporter activity"/>
    <property type="evidence" value="ECO:0007669"/>
    <property type="project" value="InterPro"/>
</dbReference>
<protein>
    <recommendedName>
        <fullName evidence="5">Major facilitator superfamily (MFS) profile domain-containing protein</fullName>
    </recommendedName>
</protein>
<dbReference type="Pfam" id="PF07690">
    <property type="entry name" value="MFS_1"/>
    <property type="match status" value="1"/>
</dbReference>
<dbReference type="RefSeq" id="XP_033661095.1">
    <property type="nucleotide sequence ID" value="XM_033818797.1"/>
</dbReference>
<dbReference type="SUPFAM" id="SSF103473">
    <property type="entry name" value="MFS general substrate transporter"/>
    <property type="match status" value="1"/>
</dbReference>
<organism evidence="6 7">
    <name type="scientific">Zasmidium cellare ATCC 36951</name>
    <dbReference type="NCBI Taxonomy" id="1080233"/>
    <lineage>
        <taxon>Eukaryota</taxon>
        <taxon>Fungi</taxon>
        <taxon>Dikarya</taxon>
        <taxon>Ascomycota</taxon>
        <taxon>Pezizomycotina</taxon>
        <taxon>Dothideomycetes</taxon>
        <taxon>Dothideomycetidae</taxon>
        <taxon>Mycosphaerellales</taxon>
        <taxon>Mycosphaerellaceae</taxon>
        <taxon>Zasmidium</taxon>
    </lineage>
</organism>
<feature type="transmembrane region" description="Helical" evidence="4">
    <location>
        <begin position="39"/>
        <end position="60"/>
    </location>
</feature>
<feature type="transmembrane region" description="Helical" evidence="4">
    <location>
        <begin position="166"/>
        <end position="186"/>
    </location>
</feature>
<dbReference type="EMBL" id="ML993628">
    <property type="protein sequence ID" value="KAF2160206.1"/>
    <property type="molecule type" value="Genomic_DNA"/>
</dbReference>
<reference evidence="6" key="1">
    <citation type="journal article" date="2020" name="Stud. Mycol.">
        <title>101 Dothideomycetes genomes: a test case for predicting lifestyles and emergence of pathogens.</title>
        <authorList>
            <person name="Haridas S."/>
            <person name="Albert R."/>
            <person name="Binder M."/>
            <person name="Bloem J."/>
            <person name="Labutti K."/>
            <person name="Salamov A."/>
            <person name="Andreopoulos B."/>
            <person name="Baker S."/>
            <person name="Barry K."/>
            <person name="Bills G."/>
            <person name="Bluhm B."/>
            <person name="Cannon C."/>
            <person name="Castanera R."/>
            <person name="Culley D."/>
            <person name="Daum C."/>
            <person name="Ezra D."/>
            <person name="Gonzalez J."/>
            <person name="Henrissat B."/>
            <person name="Kuo A."/>
            <person name="Liang C."/>
            <person name="Lipzen A."/>
            <person name="Lutzoni F."/>
            <person name="Magnuson J."/>
            <person name="Mondo S."/>
            <person name="Nolan M."/>
            <person name="Ohm R."/>
            <person name="Pangilinan J."/>
            <person name="Park H.-J."/>
            <person name="Ramirez L."/>
            <person name="Alfaro M."/>
            <person name="Sun H."/>
            <person name="Tritt A."/>
            <person name="Yoshinaga Y."/>
            <person name="Zwiers L.-H."/>
            <person name="Turgeon B."/>
            <person name="Goodwin S."/>
            <person name="Spatafora J."/>
            <person name="Crous P."/>
            <person name="Grigoriev I."/>
        </authorList>
    </citation>
    <scope>NUCLEOTIDE SEQUENCE</scope>
    <source>
        <strain evidence="6">ATCC 36951</strain>
    </source>
</reference>
<feature type="transmembrane region" description="Helical" evidence="4">
    <location>
        <begin position="337"/>
        <end position="363"/>
    </location>
</feature>